<keyword evidence="7" id="KW-1015">Disulfide bond</keyword>
<evidence type="ECO:0000256" key="6">
    <source>
        <dbReference type="ARBA" id="ARBA00022687"/>
    </source>
</evidence>
<dbReference type="InterPro" id="IPR018161">
    <property type="entry name" value="Wnt_CS"/>
</dbReference>
<organism evidence="12 13">
    <name type="scientific">Plakobranchus ocellatus</name>
    <dbReference type="NCBI Taxonomy" id="259542"/>
    <lineage>
        <taxon>Eukaryota</taxon>
        <taxon>Metazoa</taxon>
        <taxon>Spiralia</taxon>
        <taxon>Lophotrochozoa</taxon>
        <taxon>Mollusca</taxon>
        <taxon>Gastropoda</taxon>
        <taxon>Heterobranchia</taxon>
        <taxon>Euthyneura</taxon>
        <taxon>Panpulmonata</taxon>
        <taxon>Sacoglossa</taxon>
        <taxon>Placobranchoidea</taxon>
        <taxon>Plakobranchidae</taxon>
        <taxon>Plakobranchus</taxon>
    </lineage>
</organism>
<evidence type="ECO:0000256" key="2">
    <source>
        <dbReference type="ARBA" id="ARBA00005683"/>
    </source>
</evidence>
<gene>
    <name evidence="12" type="ORF">PoB_007093400</name>
</gene>
<keyword evidence="4" id="KW-0964">Secreted</keyword>
<evidence type="ECO:0000256" key="9">
    <source>
        <dbReference type="ARBA" id="ARBA00023288"/>
    </source>
</evidence>
<dbReference type="GO" id="GO:0030182">
    <property type="term" value="P:neuron differentiation"/>
    <property type="evidence" value="ECO:0007669"/>
    <property type="project" value="TreeGrafter"/>
</dbReference>
<dbReference type="GO" id="GO:0046330">
    <property type="term" value="P:positive regulation of JNK cascade"/>
    <property type="evidence" value="ECO:0007669"/>
    <property type="project" value="TreeGrafter"/>
</dbReference>
<sequence>MPRKIQTQPDKHSVCPHPDISSRARGTVAGESGLKSAGTLLSRVRSLPQAPSPDRGPESLRSPCCGLAICTKEASFVYAITTAGVTYAITQACSLGNLESCGCDQDKRDGQLTSAGWRWGGCSADIRYGLRMTRKFMDVREFAKTERSFMNLHNNRAGRKAVKDNLHKECKCHGVSGSCTLKTCWTTLPSFRRIGDALLRRYYRAKQVEPYLGGRLRRPISLYLKRSKRQHRKPRRSHLVYLEKSPNYCDYDPATHSLGTVGRSCNRTSIESDGCTLMCCGRGYNTHQYILTPVLVQGATVITPILHYIRQEGITVTPLLTQIAALIYRVTPVLVQGATVITPILHYIRREGITVTPLLAQIAALIYRVTPVLVQGATVITPILHYIRREGITVTLVLTQIAARGLSCHTSCLSWHAHVISDDTVEELELWRPNKELSVRYGRLFSLPHLTAFSC</sequence>
<evidence type="ECO:0000256" key="11">
    <source>
        <dbReference type="SAM" id="MobiDB-lite"/>
    </source>
</evidence>
<evidence type="ECO:0000313" key="12">
    <source>
        <dbReference type="EMBL" id="GFO44429.1"/>
    </source>
</evidence>
<protein>
    <recommendedName>
        <fullName evidence="10">Protein Wnt</fullName>
    </recommendedName>
</protein>
<evidence type="ECO:0000256" key="10">
    <source>
        <dbReference type="RuleBase" id="RU003500"/>
    </source>
</evidence>
<feature type="region of interest" description="Disordered" evidence="11">
    <location>
        <begin position="1"/>
        <end position="28"/>
    </location>
</feature>
<dbReference type="Proteomes" id="UP000735302">
    <property type="component" value="Unassembled WGS sequence"/>
</dbReference>
<dbReference type="PRINTS" id="PR01349">
    <property type="entry name" value="WNTPROTEIN"/>
</dbReference>
<dbReference type="PANTHER" id="PTHR12027">
    <property type="entry name" value="WNT RELATED"/>
    <property type="match status" value="1"/>
</dbReference>
<dbReference type="SMART" id="SM00097">
    <property type="entry name" value="WNT1"/>
    <property type="match status" value="1"/>
</dbReference>
<evidence type="ECO:0000256" key="4">
    <source>
        <dbReference type="ARBA" id="ARBA00022525"/>
    </source>
</evidence>
<dbReference type="PANTHER" id="PTHR12027:SF112">
    <property type="entry name" value="PROTEIN WNT-2"/>
    <property type="match status" value="1"/>
</dbReference>
<dbReference type="Pfam" id="PF00110">
    <property type="entry name" value="wnt"/>
    <property type="match status" value="1"/>
</dbReference>
<evidence type="ECO:0000256" key="3">
    <source>
        <dbReference type="ARBA" id="ARBA00022473"/>
    </source>
</evidence>
<dbReference type="GO" id="GO:0045165">
    <property type="term" value="P:cell fate commitment"/>
    <property type="evidence" value="ECO:0007669"/>
    <property type="project" value="TreeGrafter"/>
</dbReference>
<proteinExistence type="inferred from homology"/>
<keyword evidence="9" id="KW-0449">Lipoprotein</keyword>
<comment type="function">
    <text evidence="10">Ligand for members of the frizzled family of seven transmembrane receptors.</text>
</comment>
<dbReference type="GO" id="GO:0005109">
    <property type="term" value="F:frizzled binding"/>
    <property type="evidence" value="ECO:0007669"/>
    <property type="project" value="TreeGrafter"/>
</dbReference>
<comment type="caution">
    <text evidence="12">The sequence shown here is derived from an EMBL/GenBank/DDBJ whole genome shotgun (WGS) entry which is preliminary data.</text>
</comment>
<evidence type="ECO:0000256" key="1">
    <source>
        <dbReference type="ARBA" id="ARBA00004498"/>
    </source>
</evidence>
<keyword evidence="8" id="KW-0325">Glycoprotein</keyword>
<dbReference type="EMBL" id="BLXT01007956">
    <property type="protein sequence ID" value="GFO44429.1"/>
    <property type="molecule type" value="Genomic_DNA"/>
</dbReference>
<evidence type="ECO:0000256" key="8">
    <source>
        <dbReference type="ARBA" id="ARBA00023180"/>
    </source>
</evidence>
<reference evidence="12 13" key="1">
    <citation type="journal article" date="2021" name="Elife">
        <title>Chloroplast acquisition without the gene transfer in kleptoplastic sea slugs, Plakobranchus ocellatus.</title>
        <authorList>
            <person name="Maeda T."/>
            <person name="Takahashi S."/>
            <person name="Yoshida T."/>
            <person name="Shimamura S."/>
            <person name="Takaki Y."/>
            <person name="Nagai Y."/>
            <person name="Toyoda A."/>
            <person name="Suzuki Y."/>
            <person name="Arimoto A."/>
            <person name="Ishii H."/>
            <person name="Satoh N."/>
            <person name="Nishiyama T."/>
            <person name="Hasebe M."/>
            <person name="Maruyama T."/>
            <person name="Minagawa J."/>
            <person name="Obokata J."/>
            <person name="Shigenobu S."/>
        </authorList>
    </citation>
    <scope>NUCLEOTIDE SEQUENCE [LARGE SCALE GENOMIC DNA]</scope>
</reference>
<evidence type="ECO:0000256" key="7">
    <source>
        <dbReference type="ARBA" id="ARBA00023157"/>
    </source>
</evidence>
<keyword evidence="3 10" id="KW-0217">Developmental protein</keyword>
<dbReference type="GO" id="GO:0005125">
    <property type="term" value="F:cytokine activity"/>
    <property type="evidence" value="ECO:0007669"/>
    <property type="project" value="TreeGrafter"/>
</dbReference>
<dbReference type="PROSITE" id="PS00246">
    <property type="entry name" value="WNT1"/>
    <property type="match status" value="1"/>
</dbReference>
<dbReference type="GO" id="GO:0060070">
    <property type="term" value="P:canonical Wnt signaling pathway"/>
    <property type="evidence" value="ECO:0007669"/>
    <property type="project" value="TreeGrafter"/>
</dbReference>
<keyword evidence="13" id="KW-1185">Reference proteome</keyword>
<keyword evidence="5" id="KW-0272">Extracellular matrix</keyword>
<comment type="subcellular location">
    <subcellularLocation>
        <location evidence="1 10">Secreted</location>
        <location evidence="1 10">Extracellular space</location>
        <location evidence="1 10">Extracellular matrix</location>
    </subcellularLocation>
</comment>
<evidence type="ECO:0000256" key="5">
    <source>
        <dbReference type="ARBA" id="ARBA00022530"/>
    </source>
</evidence>
<name>A0AAV4DK80_9GAST</name>
<evidence type="ECO:0000313" key="13">
    <source>
        <dbReference type="Proteomes" id="UP000735302"/>
    </source>
</evidence>
<dbReference type="AlphaFoldDB" id="A0AAV4DK80"/>
<comment type="similarity">
    <text evidence="2 10">Belongs to the Wnt family.</text>
</comment>
<keyword evidence="6 10" id="KW-0879">Wnt signaling pathway</keyword>
<accession>A0AAV4DK80</accession>
<dbReference type="InterPro" id="IPR005817">
    <property type="entry name" value="Wnt"/>
</dbReference>
<dbReference type="GO" id="GO:0005615">
    <property type="term" value="C:extracellular space"/>
    <property type="evidence" value="ECO:0007669"/>
    <property type="project" value="TreeGrafter"/>
</dbReference>